<dbReference type="FunFam" id="2.60.200.20:FF:000030">
    <property type="entry name" value="FHA domain-containing protein"/>
    <property type="match status" value="1"/>
</dbReference>
<feature type="compositionally biased region" description="Low complexity" evidence="18">
    <location>
        <begin position="90"/>
        <end position="111"/>
    </location>
</feature>
<keyword evidence="8" id="KW-0479">Metal-binding</keyword>
<evidence type="ECO:0000256" key="10">
    <source>
        <dbReference type="ARBA" id="ARBA00022776"/>
    </source>
</evidence>
<evidence type="ECO:0000256" key="3">
    <source>
        <dbReference type="ARBA" id="ARBA00012483"/>
    </source>
</evidence>
<dbReference type="FunFam" id="3.30.40.10:FF:000426">
    <property type="entry name" value="DMA1p Ubiquitin-protein ligase (E3)"/>
    <property type="match status" value="1"/>
</dbReference>
<keyword evidence="5" id="KW-1017">Isopeptide bond</keyword>
<feature type="compositionally biased region" description="Polar residues" evidence="18">
    <location>
        <begin position="75"/>
        <end position="89"/>
    </location>
</feature>
<evidence type="ECO:0000256" key="13">
    <source>
        <dbReference type="ARBA" id="ARBA00022843"/>
    </source>
</evidence>
<feature type="region of interest" description="Disordered" evidence="18">
    <location>
        <begin position="505"/>
        <end position="551"/>
    </location>
</feature>
<evidence type="ECO:0000259" key="19">
    <source>
        <dbReference type="PROSITE" id="PS50006"/>
    </source>
</evidence>
<dbReference type="Gene3D" id="3.30.40.10">
    <property type="entry name" value="Zinc/RING finger domain, C3HC4 (zinc finger)"/>
    <property type="match status" value="1"/>
</dbReference>
<keyword evidence="14" id="KW-0131">Cell cycle</keyword>
<dbReference type="GO" id="GO:0090337">
    <property type="term" value="P:regulation of formin-nucleated actin cable assembly"/>
    <property type="evidence" value="ECO:0007669"/>
    <property type="project" value="UniProtKB-ARBA"/>
</dbReference>
<evidence type="ECO:0000313" key="22">
    <source>
        <dbReference type="Proteomes" id="UP000006310"/>
    </source>
</evidence>
<reference evidence="21 22" key="1">
    <citation type="journal article" date="2011" name="Proc. Natl. Acad. Sci. U.S.A.">
        <title>Evolutionary erosion of yeast sex chromosomes by mating-type switching accidents.</title>
        <authorList>
            <person name="Gordon J.L."/>
            <person name="Armisen D."/>
            <person name="Proux-Wera E."/>
            <person name="Oheigeartaigh S.S."/>
            <person name="Byrne K.P."/>
            <person name="Wolfe K.H."/>
        </authorList>
    </citation>
    <scope>NUCLEOTIDE SEQUENCE [LARGE SCALE GENOMIC DNA]</scope>
    <source>
        <strain evidence="22">ATCC MYA-139 / BCRC 22969 / CBS 8797 / CCRC 22969 / KCTC 17520 / NBRC 10181 / NCYC 3082</strain>
    </source>
</reference>
<dbReference type="SUPFAM" id="SSF57850">
    <property type="entry name" value="RING/U-box"/>
    <property type="match status" value="1"/>
</dbReference>
<evidence type="ECO:0000256" key="6">
    <source>
        <dbReference type="ARBA" id="ARBA00022618"/>
    </source>
</evidence>
<name>J7RA62_HUIN7</name>
<dbReference type="EMBL" id="HE978321">
    <property type="protein sequence ID" value="CCK71765.1"/>
    <property type="molecule type" value="Genomic_DNA"/>
</dbReference>
<dbReference type="InterPro" id="IPR001841">
    <property type="entry name" value="Znf_RING"/>
</dbReference>
<proteinExistence type="inferred from homology"/>
<evidence type="ECO:0000256" key="4">
    <source>
        <dbReference type="ARBA" id="ARBA00022490"/>
    </source>
</evidence>
<feature type="domain" description="FHA" evidence="19">
    <location>
        <begin position="310"/>
        <end position="373"/>
    </location>
</feature>
<dbReference type="GO" id="GO:0000921">
    <property type="term" value="P:septin ring assembly"/>
    <property type="evidence" value="ECO:0007669"/>
    <property type="project" value="UniProtKB-ARBA"/>
</dbReference>
<dbReference type="GO" id="GO:0032186">
    <property type="term" value="P:cellular bud neck septin ring organization"/>
    <property type="evidence" value="ECO:0007669"/>
    <property type="project" value="UniProtKB-ARBA"/>
</dbReference>
<keyword evidence="4" id="KW-0963">Cytoplasm</keyword>
<dbReference type="GO" id="GO:0000132">
    <property type="term" value="P:establishment of mitotic spindle orientation"/>
    <property type="evidence" value="ECO:0007669"/>
    <property type="project" value="UniProtKB-ARBA"/>
</dbReference>
<evidence type="ECO:0000256" key="16">
    <source>
        <dbReference type="ARBA" id="ARBA00080465"/>
    </source>
</evidence>
<dbReference type="PANTHER" id="PTHR15067:SF7">
    <property type="entry name" value="E3 UBIQUITIN-PROTEIN LIGASE DMA1-RELATED"/>
    <property type="match status" value="1"/>
</dbReference>
<dbReference type="InterPro" id="IPR042823">
    <property type="entry name" value="Dma1/Dma2_RING-H2"/>
</dbReference>
<organism evidence="21 22">
    <name type="scientific">Huiozyma naganishii (strain ATCC MYA-139 / BCRC 22969 / CBS 8797 / KCTC 17520 / NBRC 10181 / NCYC 3082 / Yp74L-3)</name>
    <name type="common">Yeast</name>
    <name type="synonym">Kazachstania naganishii</name>
    <dbReference type="NCBI Taxonomy" id="1071383"/>
    <lineage>
        <taxon>Eukaryota</taxon>
        <taxon>Fungi</taxon>
        <taxon>Dikarya</taxon>
        <taxon>Ascomycota</taxon>
        <taxon>Saccharomycotina</taxon>
        <taxon>Saccharomycetes</taxon>
        <taxon>Saccharomycetales</taxon>
        <taxon>Saccharomycetaceae</taxon>
        <taxon>Huiozyma</taxon>
    </lineage>
</organism>
<dbReference type="PROSITE" id="PS50089">
    <property type="entry name" value="ZF_RING_2"/>
    <property type="match status" value="1"/>
</dbReference>
<evidence type="ECO:0000256" key="2">
    <source>
        <dbReference type="ARBA" id="ARBA00004496"/>
    </source>
</evidence>
<dbReference type="Pfam" id="PF17123">
    <property type="entry name" value="zf-RING_11"/>
    <property type="match status" value="1"/>
</dbReference>
<dbReference type="InterPro" id="IPR008984">
    <property type="entry name" value="SMAD_FHA_dom_sf"/>
</dbReference>
<dbReference type="GO" id="GO:0005829">
    <property type="term" value="C:cytosol"/>
    <property type="evidence" value="ECO:0007669"/>
    <property type="project" value="TreeGrafter"/>
</dbReference>
<keyword evidence="12" id="KW-0862">Zinc</keyword>
<reference evidence="22" key="2">
    <citation type="submission" date="2012-08" db="EMBL/GenBank/DDBJ databases">
        <title>Genome sequence of Kazachstania naganishii.</title>
        <authorList>
            <person name="Gordon J.L."/>
            <person name="Armisen D."/>
            <person name="Proux-Wera E."/>
            <person name="OhEigeartaigh S.S."/>
            <person name="Byrne K.P."/>
            <person name="Wolfe K.H."/>
        </authorList>
    </citation>
    <scope>NUCLEOTIDE SEQUENCE [LARGE SCALE GENOMIC DNA]</scope>
    <source>
        <strain evidence="22">ATCC MYA-139 / BCRC 22969 / CBS 8797 / CCRC 22969 / KCTC 17520 / NBRC 10181 / NCYC 3082</strain>
    </source>
</reference>
<feature type="compositionally biased region" description="Low complexity" evidence="18">
    <location>
        <begin position="8"/>
        <end position="27"/>
    </location>
</feature>
<comment type="similarity">
    <text evidence="15">Belongs to the DMA1 family.</text>
</comment>
<dbReference type="Proteomes" id="UP000006310">
    <property type="component" value="Chromosome 8"/>
</dbReference>
<dbReference type="GO" id="GO:0008270">
    <property type="term" value="F:zinc ion binding"/>
    <property type="evidence" value="ECO:0007669"/>
    <property type="project" value="UniProtKB-KW"/>
</dbReference>
<keyword evidence="10" id="KW-0498">Mitosis</keyword>
<evidence type="ECO:0000256" key="17">
    <source>
        <dbReference type="PROSITE-ProRule" id="PRU00175"/>
    </source>
</evidence>
<dbReference type="InterPro" id="IPR013083">
    <property type="entry name" value="Znf_RING/FYVE/PHD"/>
</dbReference>
<dbReference type="GO" id="GO:0031578">
    <property type="term" value="P:mitotic spindle orientation checkpoint signaling"/>
    <property type="evidence" value="ECO:0007669"/>
    <property type="project" value="UniProtKB-ARBA"/>
</dbReference>
<dbReference type="AlphaFoldDB" id="J7RA62"/>
<dbReference type="CDD" id="cd16458">
    <property type="entry name" value="RING-H2_Dmap-like"/>
    <property type="match status" value="1"/>
</dbReference>
<dbReference type="PROSITE" id="PS50006">
    <property type="entry name" value="FHA_DOMAIN"/>
    <property type="match status" value="1"/>
</dbReference>
<gene>
    <name evidence="21" type="primary">KNAG0H03510</name>
    <name evidence="21" type="ordered locus">KNAG_0H03510</name>
</gene>
<protein>
    <recommendedName>
        <fullName evidence="3">RING-type E3 ubiquitin transferase</fullName>
        <ecNumber evidence="3">2.3.2.27</ecNumber>
    </recommendedName>
    <alternativeName>
        <fullName evidence="16">Checkpoint forkhead associated with RING domains-containing protein 1</fullName>
    </alternativeName>
</protein>
<evidence type="ECO:0000256" key="11">
    <source>
        <dbReference type="ARBA" id="ARBA00022786"/>
    </source>
</evidence>
<dbReference type="GO" id="GO:0051865">
    <property type="term" value="P:protein autoubiquitination"/>
    <property type="evidence" value="ECO:0007669"/>
    <property type="project" value="UniProtKB-ARBA"/>
</dbReference>
<keyword evidence="13" id="KW-0832">Ubl conjugation</keyword>
<evidence type="ECO:0000256" key="1">
    <source>
        <dbReference type="ARBA" id="ARBA00000900"/>
    </source>
</evidence>
<dbReference type="GO" id="GO:0032153">
    <property type="term" value="C:cell division site"/>
    <property type="evidence" value="ECO:0007669"/>
    <property type="project" value="TreeGrafter"/>
</dbReference>
<dbReference type="GO" id="GO:0061630">
    <property type="term" value="F:ubiquitin protein ligase activity"/>
    <property type="evidence" value="ECO:0007669"/>
    <property type="project" value="UniProtKB-EC"/>
</dbReference>
<keyword evidence="7" id="KW-0808">Transferase</keyword>
<dbReference type="GO" id="GO:0006511">
    <property type="term" value="P:ubiquitin-dependent protein catabolic process"/>
    <property type="evidence" value="ECO:0007669"/>
    <property type="project" value="TreeGrafter"/>
</dbReference>
<keyword evidence="11" id="KW-0833">Ubl conjugation pathway</keyword>
<dbReference type="SUPFAM" id="SSF49879">
    <property type="entry name" value="SMAD/FHA domain"/>
    <property type="match status" value="1"/>
</dbReference>
<evidence type="ECO:0000256" key="9">
    <source>
        <dbReference type="ARBA" id="ARBA00022771"/>
    </source>
</evidence>
<dbReference type="Gene3D" id="2.60.200.20">
    <property type="match status" value="1"/>
</dbReference>
<keyword evidence="22" id="KW-1185">Reference proteome</keyword>
<dbReference type="InterPro" id="IPR000253">
    <property type="entry name" value="FHA_dom"/>
</dbReference>
<dbReference type="GO" id="GO:0097271">
    <property type="term" value="P:protein localization to bud neck"/>
    <property type="evidence" value="ECO:0007669"/>
    <property type="project" value="UniProtKB-ARBA"/>
</dbReference>
<feature type="region of interest" description="Disordered" evidence="18">
    <location>
        <begin position="1"/>
        <end position="111"/>
    </location>
</feature>
<feature type="compositionally biased region" description="Low complexity" evidence="18">
    <location>
        <begin position="61"/>
        <end position="74"/>
    </location>
</feature>
<keyword evidence="9 17" id="KW-0863">Zinc-finger</keyword>
<evidence type="ECO:0000256" key="15">
    <source>
        <dbReference type="ARBA" id="ARBA00061209"/>
    </source>
</evidence>
<dbReference type="SMART" id="SM00240">
    <property type="entry name" value="FHA"/>
    <property type="match status" value="1"/>
</dbReference>
<accession>J7RA62</accession>
<feature type="compositionally biased region" description="Polar residues" evidence="18">
    <location>
        <begin position="28"/>
        <end position="37"/>
    </location>
</feature>
<evidence type="ECO:0000256" key="7">
    <source>
        <dbReference type="ARBA" id="ARBA00022679"/>
    </source>
</evidence>
<dbReference type="HOGENOM" id="CLU_017542_2_0_1"/>
<dbReference type="GeneID" id="34527497"/>
<dbReference type="GO" id="GO:0000151">
    <property type="term" value="C:ubiquitin ligase complex"/>
    <property type="evidence" value="ECO:0007669"/>
    <property type="project" value="TreeGrafter"/>
</dbReference>
<dbReference type="PANTHER" id="PTHR15067">
    <property type="entry name" value="E3 UBIQUITIN-PROTEIN LIGASE RNF8"/>
    <property type="match status" value="1"/>
</dbReference>
<evidence type="ECO:0000256" key="14">
    <source>
        <dbReference type="ARBA" id="ARBA00023306"/>
    </source>
</evidence>
<feature type="domain" description="RING-type" evidence="20">
    <location>
        <begin position="451"/>
        <end position="495"/>
    </location>
</feature>
<evidence type="ECO:0000259" key="20">
    <source>
        <dbReference type="PROSITE" id="PS50089"/>
    </source>
</evidence>
<evidence type="ECO:0000256" key="18">
    <source>
        <dbReference type="SAM" id="MobiDB-lite"/>
    </source>
</evidence>
<keyword evidence="6" id="KW-0132">Cell division</keyword>
<dbReference type="eggNOG" id="KOG3872">
    <property type="taxonomic scope" value="Eukaryota"/>
</dbReference>
<comment type="catalytic activity">
    <reaction evidence="1">
        <text>S-ubiquitinyl-[E2 ubiquitin-conjugating enzyme]-L-cysteine + [acceptor protein]-L-lysine = [E2 ubiquitin-conjugating enzyme]-L-cysteine + N(6)-ubiquitinyl-[acceptor protein]-L-lysine.</text>
        <dbReference type="EC" id="2.3.2.27"/>
    </reaction>
</comment>
<evidence type="ECO:0000256" key="8">
    <source>
        <dbReference type="ARBA" id="ARBA00022723"/>
    </source>
</evidence>
<dbReference type="KEGG" id="kng:KNAG_0H03510"/>
<feature type="compositionally biased region" description="Acidic residues" evidence="18">
    <location>
        <begin position="506"/>
        <end position="519"/>
    </location>
</feature>
<evidence type="ECO:0000256" key="5">
    <source>
        <dbReference type="ARBA" id="ARBA00022499"/>
    </source>
</evidence>
<dbReference type="OrthoDB" id="687730at2759"/>
<dbReference type="Pfam" id="PF00498">
    <property type="entry name" value="FHA"/>
    <property type="match status" value="1"/>
</dbReference>
<dbReference type="STRING" id="1071383.J7RA62"/>
<evidence type="ECO:0000313" key="21">
    <source>
        <dbReference type="EMBL" id="CCK71765.1"/>
    </source>
</evidence>
<evidence type="ECO:0000256" key="12">
    <source>
        <dbReference type="ARBA" id="ARBA00022833"/>
    </source>
</evidence>
<feature type="compositionally biased region" description="Basic and acidic residues" evidence="18">
    <location>
        <begin position="522"/>
        <end position="532"/>
    </location>
</feature>
<comment type="subcellular location">
    <subcellularLocation>
        <location evidence="2">Cytoplasm</location>
    </subcellularLocation>
</comment>
<sequence length="551" mass="60074">MYTPIPISNRTATASAASSNNNTAPNSGNVSPSNGPGTANGHPAALDSFGIALTDRPYNPTPSNSNNNGGNNNTRFSALLNSFGGRQQSPPNAAANMNNPFRNSNNNTPTTTNQQVGLIGAESLNQLPISITVNSNNNADANPADNLVSLEDPVAQTVNRHISTLIDSYGAGPMPTSYEGGSSHRGPGASAAASAAVAAADVDREGYFSTTGRHETAGLDPASGGTTILKNLKHYVYAADEPNAARTLELNLPDGFELPPPLPANELKKRKDRHGLFSIRLTPFIDTVATSNQGLFFEPIIRAAGPGSQLVIGRYTERVRDTISKVQEQYHPVVFKSKVISRAHGIFKVDDQGNWFIRDVKSSSGTFLNHQRLSPASTLSRDFILHDADILQLGMDFRGGTEEIYRCVKMRVELNKSWKRKANAFNKEALKRIKHLQKISNGGVEQEEEDCSICLSKIKPCQAIFISPCSHSWHFHCVRRLVMLSYPQFVCPNCRSACDLEATLESSDEDDDDDEDNNDEQQQQKRTDHSEFIDPYQEINLSSDDADFAMH</sequence>
<dbReference type="EC" id="2.3.2.27" evidence="3"/>
<dbReference type="RefSeq" id="XP_022466010.1">
    <property type="nucleotide sequence ID" value="XM_022609633.1"/>
</dbReference>